<comment type="caution">
    <text evidence="2">The sequence shown here is derived from an EMBL/GenBank/DDBJ whole genome shotgun (WGS) entry which is preliminary data.</text>
</comment>
<accession>A0A1F6APS1</accession>
<evidence type="ECO:0000313" key="3">
    <source>
        <dbReference type="Proteomes" id="UP000176609"/>
    </source>
</evidence>
<evidence type="ECO:0008006" key="4">
    <source>
        <dbReference type="Google" id="ProtNLM"/>
    </source>
</evidence>
<protein>
    <recommendedName>
        <fullName evidence="4">DUF948 domain-containing protein</fullName>
    </recommendedName>
</protein>
<gene>
    <name evidence="2" type="ORF">A2960_04920</name>
</gene>
<dbReference type="AlphaFoldDB" id="A0A1F6APS1"/>
<proteinExistence type="predicted"/>
<organism evidence="2 3">
    <name type="scientific">Candidatus Gottesmanbacteria bacterium RIFCSPLOWO2_01_FULL_39_12b</name>
    <dbReference type="NCBI Taxonomy" id="1798388"/>
    <lineage>
        <taxon>Bacteria</taxon>
        <taxon>Candidatus Gottesmaniibacteriota</taxon>
    </lineage>
</organism>
<dbReference type="EMBL" id="MFJR01000012">
    <property type="protein sequence ID" value="OGG26287.1"/>
    <property type="molecule type" value="Genomic_DNA"/>
</dbReference>
<keyword evidence="1" id="KW-0812">Transmembrane</keyword>
<evidence type="ECO:0000313" key="2">
    <source>
        <dbReference type="EMBL" id="OGG26287.1"/>
    </source>
</evidence>
<dbReference type="Proteomes" id="UP000176609">
    <property type="component" value="Unassembled WGS sequence"/>
</dbReference>
<evidence type="ECO:0000256" key="1">
    <source>
        <dbReference type="SAM" id="Phobius"/>
    </source>
</evidence>
<keyword evidence="1" id="KW-0472">Membrane</keyword>
<sequence length="91" mass="10182">MLEPTQVLLFAVVIVLTILMVIVGWQIFLILSEIRKMLMKFNSMAEQAVNVSTSLGKSLQNISGFSEGLKAFFSVLGKFKKKDTPLKKEMS</sequence>
<keyword evidence="1" id="KW-1133">Transmembrane helix</keyword>
<name>A0A1F6APS1_9BACT</name>
<feature type="transmembrane region" description="Helical" evidence="1">
    <location>
        <begin position="6"/>
        <end position="31"/>
    </location>
</feature>
<reference evidence="2 3" key="1">
    <citation type="journal article" date="2016" name="Nat. Commun.">
        <title>Thousands of microbial genomes shed light on interconnected biogeochemical processes in an aquifer system.</title>
        <authorList>
            <person name="Anantharaman K."/>
            <person name="Brown C.T."/>
            <person name="Hug L.A."/>
            <person name="Sharon I."/>
            <person name="Castelle C.J."/>
            <person name="Probst A.J."/>
            <person name="Thomas B.C."/>
            <person name="Singh A."/>
            <person name="Wilkins M.J."/>
            <person name="Karaoz U."/>
            <person name="Brodie E.L."/>
            <person name="Williams K.H."/>
            <person name="Hubbard S.S."/>
            <person name="Banfield J.F."/>
        </authorList>
    </citation>
    <scope>NUCLEOTIDE SEQUENCE [LARGE SCALE GENOMIC DNA]</scope>
</reference>